<gene>
    <name evidence="7" type="ORF">METZ01_LOCUS26490</name>
</gene>
<dbReference type="InterPro" id="IPR013342">
    <property type="entry name" value="Mandelate_racemase_C"/>
</dbReference>
<dbReference type="SFLD" id="SFLDS00001">
    <property type="entry name" value="Enolase"/>
    <property type="match status" value="1"/>
</dbReference>
<dbReference type="GO" id="GO:0009063">
    <property type="term" value="P:amino acid catabolic process"/>
    <property type="evidence" value="ECO:0007669"/>
    <property type="project" value="InterPro"/>
</dbReference>
<dbReference type="PANTHER" id="PTHR48080">
    <property type="entry name" value="D-GALACTONATE DEHYDRATASE-RELATED"/>
    <property type="match status" value="1"/>
</dbReference>
<dbReference type="SUPFAM" id="SSF54826">
    <property type="entry name" value="Enolase N-terminal domain-like"/>
    <property type="match status" value="1"/>
</dbReference>
<dbReference type="PANTHER" id="PTHR48080:SF3">
    <property type="entry name" value="ENOLASE SUPERFAMILY MEMBER DDB_G0284701"/>
    <property type="match status" value="1"/>
</dbReference>
<evidence type="ECO:0000256" key="2">
    <source>
        <dbReference type="ARBA" id="ARBA00008031"/>
    </source>
</evidence>
<dbReference type="InterPro" id="IPR029065">
    <property type="entry name" value="Enolase_C-like"/>
</dbReference>
<dbReference type="SUPFAM" id="SSF51604">
    <property type="entry name" value="Enolase C-terminal domain-like"/>
    <property type="match status" value="1"/>
</dbReference>
<keyword evidence="4" id="KW-0460">Magnesium</keyword>
<evidence type="ECO:0000256" key="5">
    <source>
        <dbReference type="ARBA" id="ARBA00023235"/>
    </source>
</evidence>
<dbReference type="InterPro" id="IPR036849">
    <property type="entry name" value="Enolase-like_C_sf"/>
</dbReference>
<dbReference type="Gene3D" id="3.20.20.120">
    <property type="entry name" value="Enolase-like C-terminal domain"/>
    <property type="match status" value="1"/>
</dbReference>
<name>A0A381Q2Q5_9ZZZZ</name>
<protein>
    <recommendedName>
        <fullName evidence="6">Mandelate racemase/muconate lactonizing enzyme C-terminal domain-containing protein</fullName>
    </recommendedName>
</protein>
<dbReference type="InterPro" id="IPR034603">
    <property type="entry name" value="Dipeptide_epimerase"/>
</dbReference>
<dbReference type="Pfam" id="PF02746">
    <property type="entry name" value="MR_MLE_N"/>
    <property type="match status" value="1"/>
</dbReference>
<comment type="cofactor">
    <cofactor evidence="1">
        <name>Mg(2+)</name>
        <dbReference type="ChEBI" id="CHEBI:18420"/>
    </cofactor>
</comment>
<dbReference type="Gene3D" id="3.30.390.10">
    <property type="entry name" value="Enolase-like, N-terminal domain"/>
    <property type="match status" value="1"/>
</dbReference>
<dbReference type="InterPro" id="IPR034593">
    <property type="entry name" value="DgoD-like"/>
</dbReference>
<reference evidence="7" key="1">
    <citation type="submission" date="2018-05" db="EMBL/GenBank/DDBJ databases">
        <authorList>
            <person name="Lanie J.A."/>
            <person name="Ng W.-L."/>
            <person name="Kazmierczak K.M."/>
            <person name="Andrzejewski T.M."/>
            <person name="Davidsen T.M."/>
            <person name="Wayne K.J."/>
            <person name="Tettelin H."/>
            <person name="Glass J.I."/>
            <person name="Rusch D."/>
            <person name="Podicherti R."/>
            <person name="Tsui H.-C.T."/>
            <person name="Winkler M.E."/>
        </authorList>
    </citation>
    <scope>NUCLEOTIDE SEQUENCE</scope>
</reference>
<dbReference type="InterPro" id="IPR018110">
    <property type="entry name" value="Mandel_Rmase/mucon_lact_enz_CS"/>
</dbReference>
<organism evidence="7">
    <name type="scientific">marine metagenome</name>
    <dbReference type="NCBI Taxonomy" id="408172"/>
    <lineage>
        <taxon>unclassified sequences</taxon>
        <taxon>metagenomes</taxon>
        <taxon>ecological metagenomes</taxon>
    </lineage>
</organism>
<dbReference type="AlphaFoldDB" id="A0A381Q2Q5"/>
<keyword evidence="3" id="KW-0479">Metal-binding</keyword>
<dbReference type="CDD" id="cd03319">
    <property type="entry name" value="L-Ala-DL-Glu_epimerase"/>
    <property type="match status" value="1"/>
</dbReference>
<evidence type="ECO:0000256" key="4">
    <source>
        <dbReference type="ARBA" id="ARBA00022842"/>
    </source>
</evidence>
<dbReference type="InterPro" id="IPR013341">
    <property type="entry name" value="Mandelate_racemase_N_dom"/>
</dbReference>
<dbReference type="SFLD" id="SFLDF00010">
    <property type="entry name" value="dipeptide_epimerase"/>
    <property type="match status" value="1"/>
</dbReference>
<evidence type="ECO:0000313" key="7">
    <source>
        <dbReference type="EMBL" id="SUZ73636.1"/>
    </source>
</evidence>
<keyword evidence="5" id="KW-0413">Isomerase</keyword>
<dbReference type="InterPro" id="IPR029017">
    <property type="entry name" value="Enolase-like_N"/>
</dbReference>
<dbReference type="EMBL" id="UINC01001184">
    <property type="protein sequence ID" value="SUZ73636.1"/>
    <property type="molecule type" value="Genomic_DNA"/>
</dbReference>
<evidence type="ECO:0000256" key="1">
    <source>
        <dbReference type="ARBA" id="ARBA00001946"/>
    </source>
</evidence>
<dbReference type="GO" id="GO:0016855">
    <property type="term" value="F:racemase and epimerase activity, acting on amino acids and derivatives"/>
    <property type="evidence" value="ECO:0007669"/>
    <property type="project" value="InterPro"/>
</dbReference>
<comment type="similarity">
    <text evidence="2">Belongs to the mandelate racemase/muconate lactonizing enzyme family.</text>
</comment>
<accession>A0A381Q2Q5</accession>
<dbReference type="Pfam" id="PF13378">
    <property type="entry name" value="MR_MLE_C"/>
    <property type="match status" value="1"/>
</dbReference>
<proteinExistence type="inferred from homology"/>
<dbReference type="SFLD" id="SFLDG00180">
    <property type="entry name" value="muconate_cycloisomerase"/>
    <property type="match status" value="1"/>
</dbReference>
<evidence type="ECO:0000256" key="3">
    <source>
        <dbReference type="ARBA" id="ARBA00022723"/>
    </source>
</evidence>
<feature type="domain" description="Mandelate racemase/muconate lactonizing enzyme C-terminal" evidence="6">
    <location>
        <begin position="133"/>
        <end position="233"/>
    </location>
</feature>
<dbReference type="PROSITE" id="PS00909">
    <property type="entry name" value="MR_MLE_2"/>
    <property type="match status" value="1"/>
</dbReference>
<dbReference type="GO" id="GO:0046872">
    <property type="term" value="F:metal ion binding"/>
    <property type="evidence" value="ECO:0007669"/>
    <property type="project" value="UniProtKB-KW"/>
</dbReference>
<sequence>MIIKFHKVNLKKKFPLQISRGIHSESQNVFIELIEDGITAWGESAPGKTEGASSAIQVEESLVKLIEEGIEGLSIYDVYQKGKELKTPPCALAALDIALWDLKAKKANLQLNDLLGIPKPSTPTSITVGINPPEVVKERVELILKNEQVRALKIKLGSPNGIDYDKEIYSQVLESTKSSKISIRVDANGGWALDDAKEMIKWLSERNAEYIEQPLSEGNEDQLKFLFKGRSLPIFVDESCRFSEDIPRLANFVDGVNLKLMKCGGITEALRILNTARSFGLKTMIGCMSESSVSISAGASLTGIIDYVDLDSHYNLFPDPSSGAVMINGVTMTNNGNGHGANLNIENYA</sequence>
<dbReference type="SMART" id="SM00922">
    <property type="entry name" value="MR_MLE"/>
    <property type="match status" value="1"/>
</dbReference>
<evidence type="ECO:0000259" key="6">
    <source>
        <dbReference type="SMART" id="SM00922"/>
    </source>
</evidence>